<dbReference type="InterPro" id="IPR010273">
    <property type="entry name" value="DUF881"/>
</dbReference>
<proteinExistence type="inferred from homology"/>
<dbReference type="GO" id="GO:0005886">
    <property type="term" value="C:plasma membrane"/>
    <property type="evidence" value="ECO:0007669"/>
    <property type="project" value="TreeGrafter"/>
</dbReference>
<dbReference type="PANTHER" id="PTHR37313">
    <property type="entry name" value="UPF0749 PROTEIN RV1825"/>
    <property type="match status" value="1"/>
</dbReference>
<comment type="caution">
    <text evidence="4">The sequence shown here is derived from an EMBL/GenBank/DDBJ whole genome shotgun (WGS) entry which is preliminary data.</text>
</comment>
<protein>
    <recommendedName>
        <fullName evidence="6">Division initiation protein</fullName>
    </recommendedName>
</protein>
<gene>
    <name evidence="4" type="ORF">N869_14335</name>
</gene>
<reference evidence="4 5" key="1">
    <citation type="submission" date="2013-08" db="EMBL/GenBank/DDBJ databases">
        <title>Genome sequencing of Cellulomonas bogoriensis 69B4.</title>
        <authorList>
            <person name="Chen F."/>
            <person name="Li Y."/>
            <person name="Wang G."/>
        </authorList>
    </citation>
    <scope>NUCLEOTIDE SEQUENCE [LARGE SCALE GENOMIC DNA]</scope>
    <source>
        <strain evidence="4 5">69B4</strain>
    </source>
</reference>
<keyword evidence="5" id="KW-1185">Reference proteome</keyword>
<feature type="coiled-coil region" evidence="2">
    <location>
        <begin position="70"/>
        <end position="104"/>
    </location>
</feature>
<name>A0A0A0C0D4_9CELL</name>
<evidence type="ECO:0000256" key="1">
    <source>
        <dbReference type="ARBA" id="ARBA00009108"/>
    </source>
</evidence>
<evidence type="ECO:0000256" key="2">
    <source>
        <dbReference type="SAM" id="Coils"/>
    </source>
</evidence>
<dbReference type="PANTHER" id="PTHR37313:SF2">
    <property type="entry name" value="UPF0749 PROTEIN YLXX"/>
    <property type="match status" value="1"/>
</dbReference>
<keyword evidence="2" id="KW-0175">Coiled coil</keyword>
<dbReference type="Proteomes" id="UP000054314">
    <property type="component" value="Unassembled WGS sequence"/>
</dbReference>
<dbReference type="Gene3D" id="3.30.70.1880">
    <property type="entry name" value="Protein of unknown function DUF881"/>
    <property type="match status" value="1"/>
</dbReference>
<comment type="similarity">
    <text evidence="1">Belongs to the UPF0749 family.</text>
</comment>
<evidence type="ECO:0000313" key="4">
    <source>
        <dbReference type="EMBL" id="KGM13402.1"/>
    </source>
</evidence>
<organism evidence="4 5">
    <name type="scientific">Cellulomonas bogoriensis 69B4 = DSM 16987</name>
    <dbReference type="NCBI Taxonomy" id="1386082"/>
    <lineage>
        <taxon>Bacteria</taxon>
        <taxon>Bacillati</taxon>
        <taxon>Actinomycetota</taxon>
        <taxon>Actinomycetes</taxon>
        <taxon>Micrococcales</taxon>
        <taxon>Cellulomonadaceae</taxon>
        <taxon>Cellulomonas</taxon>
    </lineage>
</organism>
<evidence type="ECO:0008006" key="6">
    <source>
        <dbReference type="Google" id="ProtNLM"/>
    </source>
</evidence>
<accession>A0A0A0C0D4</accession>
<dbReference type="EMBL" id="AXCZ01000045">
    <property type="protein sequence ID" value="KGM13402.1"/>
    <property type="molecule type" value="Genomic_DNA"/>
</dbReference>
<dbReference type="AlphaFoldDB" id="A0A0A0C0D4"/>
<dbReference type="Pfam" id="PF05949">
    <property type="entry name" value="DUF881"/>
    <property type="match status" value="1"/>
</dbReference>
<evidence type="ECO:0000256" key="3">
    <source>
        <dbReference type="SAM" id="MobiDB-lite"/>
    </source>
</evidence>
<sequence>MAEHAKDEPPDAERVEPRPVSASWRTVWRALALRPTRAQALAGLLCALLGFAIVVQVQQNRTGGLSSLRQDELVRILDEVTQRSADLEEQLASLRAQRAELATGTDTERAAREAAEQRAAVQGILAGQLPAEGSGVELVIQEQEPIPALVLYNILEELRNAGAEAVQLQELRLTASTYFVDTVDGVEVDGRLISPPYRWRAIGNPDTIVPALNMPGGALAQVRNAGGVSDLTAAELVEVEATRTLSPPEHARPVPSPDGG</sequence>
<evidence type="ECO:0000313" key="5">
    <source>
        <dbReference type="Proteomes" id="UP000054314"/>
    </source>
</evidence>
<feature type="region of interest" description="Disordered" evidence="3">
    <location>
        <begin position="241"/>
        <end position="260"/>
    </location>
</feature>
<dbReference type="RefSeq" id="WP_052105151.1">
    <property type="nucleotide sequence ID" value="NZ_AXCZ01000045.1"/>
</dbReference>